<evidence type="ECO:0000256" key="1">
    <source>
        <dbReference type="SAM" id="Phobius"/>
    </source>
</evidence>
<gene>
    <name evidence="2" type="ORF">H0E87_005431</name>
</gene>
<dbReference type="Proteomes" id="UP000807159">
    <property type="component" value="Chromosome 2"/>
</dbReference>
<comment type="caution">
    <text evidence="2">The sequence shown here is derived from an EMBL/GenBank/DDBJ whole genome shotgun (WGS) entry which is preliminary data.</text>
</comment>
<keyword evidence="1" id="KW-1133">Transmembrane helix</keyword>
<feature type="transmembrane region" description="Helical" evidence="1">
    <location>
        <begin position="77"/>
        <end position="95"/>
    </location>
</feature>
<sequence>MSAGVFVTETYTKRACWTGISGLVSLDLSRANPVCNCLGFLSRLIQGCRGLFRRVFALVFKLGWYNNIRVSVSRAHFGWYLPLFFALVGQGMLWPDSEVIFLSFLAGMSCPIRTYFGGLGWSLLVGVPFVGYLLKVLDLVYPSSFGLILVVICLGFRIKWIMAHNMFWWVFALVFKPIWSWPVAAISVVICLSSQA</sequence>
<keyword evidence="1" id="KW-0472">Membrane</keyword>
<dbReference type="EMBL" id="JACEGQ020000002">
    <property type="protein sequence ID" value="KAH8517493.1"/>
    <property type="molecule type" value="Genomic_DNA"/>
</dbReference>
<reference evidence="2" key="1">
    <citation type="journal article" date="2021" name="J. Hered.">
        <title>Genome Assembly of Salicaceae Populus deltoides (Eastern Cottonwood) I-69 Based on Nanopore Sequencing and Hi-C Technologies.</title>
        <authorList>
            <person name="Bai S."/>
            <person name="Wu H."/>
            <person name="Zhang J."/>
            <person name="Pan Z."/>
            <person name="Zhao W."/>
            <person name="Li Z."/>
            <person name="Tong C."/>
        </authorList>
    </citation>
    <scope>NUCLEOTIDE SEQUENCE</scope>
    <source>
        <tissue evidence="2">Leaf</tissue>
    </source>
</reference>
<evidence type="ECO:0000313" key="3">
    <source>
        <dbReference type="Proteomes" id="UP000807159"/>
    </source>
</evidence>
<accession>A0A8T2ZIY9</accession>
<feature type="transmembrane region" description="Helical" evidence="1">
    <location>
        <begin position="139"/>
        <end position="160"/>
    </location>
</feature>
<keyword evidence="3" id="KW-1185">Reference proteome</keyword>
<protein>
    <submittedName>
        <fullName evidence="2">Uncharacterized protein</fullName>
    </submittedName>
</protein>
<evidence type="ECO:0000313" key="2">
    <source>
        <dbReference type="EMBL" id="KAH8517493.1"/>
    </source>
</evidence>
<dbReference type="AlphaFoldDB" id="A0A8T2ZIY9"/>
<feature type="transmembrane region" description="Helical" evidence="1">
    <location>
        <begin position="115"/>
        <end position="134"/>
    </location>
</feature>
<feature type="transmembrane region" description="Helical" evidence="1">
    <location>
        <begin position="166"/>
        <end position="192"/>
    </location>
</feature>
<organism evidence="2 3">
    <name type="scientific">Populus deltoides</name>
    <name type="common">Eastern poplar</name>
    <name type="synonym">Eastern cottonwood</name>
    <dbReference type="NCBI Taxonomy" id="3696"/>
    <lineage>
        <taxon>Eukaryota</taxon>
        <taxon>Viridiplantae</taxon>
        <taxon>Streptophyta</taxon>
        <taxon>Embryophyta</taxon>
        <taxon>Tracheophyta</taxon>
        <taxon>Spermatophyta</taxon>
        <taxon>Magnoliopsida</taxon>
        <taxon>eudicotyledons</taxon>
        <taxon>Gunneridae</taxon>
        <taxon>Pentapetalae</taxon>
        <taxon>rosids</taxon>
        <taxon>fabids</taxon>
        <taxon>Malpighiales</taxon>
        <taxon>Salicaceae</taxon>
        <taxon>Saliceae</taxon>
        <taxon>Populus</taxon>
    </lineage>
</organism>
<proteinExistence type="predicted"/>
<keyword evidence="1" id="KW-0812">Transmembrane</keyword>
<name>A0A8T2ZIY9_POPDE</name>